<dbReference type="EMBL" id="ABOX02000039">
    <property type="protein sequence ID" value="EEF58687.1"/>
    <property type="molecule type" value="Genomic_DNA"/>
</dbReference>
<comment type="caution">
    <text evidence="2">The sequence shown here is derived from an EMBL/GenBank/DDBJ whole genome shotgun (WGS) entry which is preliminary data.</text>
</comment>
<dbReference type="GO" id="GO:0016491">
    <property type="term" value="F:oxidoreductase activity"/>
    <property type="evidence" value="ECO:0007669"/>
    <property type="project" value="UniProtKB-ARBA"/>
</dbReference>
<feature type="domain" description="Cysteine-rich" evidence="1">
    <location>
        <begin position="131"/>
        <end position="215"/>
    </location>
</feature>
<evidence type="ECO:0000313" key="3">
    <source>
        <dbReference type="Proteomes" id="UP000003688"/>
    </source>
</evidence>
<dbReference type="GO" id="GO:0005829">
    <property type="term" value="C:cytosol"/>
    <property type="evidence" value="ECO:0007669"/>
    <property type="project" value="TreeGrafter"/>
</dbReference>
<dbReference type="OrthoDB" id="9770306at2"/>
<reference evidence="2 3" key="1">
    <citation type="journal article" date="2011" name="J. Bacteriol.">
        <title>Genome sequence of 'Pedosphaera parvula' Ellin514, an aerobic Verrucomicrobial isolate from pasture soil.</title>
        <authorList>
            <person name="Kant R."/>
            <person name="van Passel M.W."/>
            <person name="Sangwan P."/>
            <person name="Palva A."/>
            <person name="Lucas S."/>
            <person name="Copeland A."/>
            <person name="Lapidus A."/>
            <person name="Glavina Del Rio T."/>
            <person name="Dalin E."/>
            <person name="Tice H."/>
            <person name="Bruce D."/>
            <person name="Goodwin L."/>
            <person name="Pitluck S."/>
            <person name="Chertkov O."/>
            <person name="Larimer F.W."/>
            <person name="Land M.L."/>
            <person name="Hauser L."/>
            <person name="Brettin T.S."/>
            <person name="Detter J.C."/>
            <person name="Han S."/>
            <person name="de Vos W.M."/>
            <person name="Janssen P.H."/>
            <person name="Smidt H."/>
        </authorList>
    </citation>
    <scope>NUCLEOTIDE SEQUENCE [LARGE SCALE GENOMIC DNA]</scope>
    <source>
        <strain evidence="2 3">Ellin514</strain>
    </source>
</reference>
<dbReference type="RefSeq" id="WP_007417321.1">
    <property type="nucleotide sequence ID" value="NZ_ABOX02000039.1"/>
</dbReference>
<dbReference type="PANTHER" id="PTHR30296">
    <property type="entry name" value="UNCHARACTERIZED PROTEIN YKGE"/>
    <property type="match status" value="1"/>
</dbReference>
<evidence type="ECO:0000259" key="1">
    <source>
        <dbReference type="Pfam" id="PF02754"/>
    </source>
</evidence>
<sequence>MKITLFIPCFVDTLFPQVGISMVQILEKLGHRVECPEEVACCGQPAFNSGCWEESRLVAANVLNRFKDAEAVVVASGSCGAMIKVFYPELFAKTEHATNAQSLSQRVWEFSDFLVSKLGVTDLGARFPAKVTFHDGCHGLRELGIKKSPRALLSKVRDLELIEMKDAETCCGFGGTFAAKFPMISTAMGEVKCASAQQTGADYIVSNDSSCLMHVQGLLNRQGKPLKTIHLAEVLAQQ</sequence>
<proteinExistence type="predicted"/>
<accession>B9XND4</accession>
<name>B9XND4_PEDPL</name>
<dbReference type="InterPro" id="IPR004017">
    <property type="entry name" value="Cys_rich_dom"/>
</dbReference>
<dbReference type="Pfam" id="PF02754">
    <property type="entry name" value="CCG"/>
    <property type="match status" value="2"/>
</dbReference>
<protein>
    <recommendedName>
        <fullName evidence="1">Cysteine-rich domain-containing protein</fullName>
    </recommendedName>
</protein>
<organism evidence="2 3">
    <name type="scientific">Pedosphaera parvula (strain Ellin514)</name>
    <dbReference type="NCBI Taxonomy" id="320771"/>
    <lineage>
        <taxon>Bacteria</taxon>
        <taxon>Pseudomonadati</taxon>
        <taxon>Verrucomicrobiota</taxon>
        <taxon>Pedosphaerae</taxon>
        <taxon>Pedosphaerales</taxon>
        <taxon>Pedosphaeraceae</taxon>
        <taxon>Pedosphaera</taxon>
    </lineage>
</organism>
<dbReference type="AlphaFoldDB" id="B9XND4"/>
<dbReference type="STRING" id="320771.Cflav_PD1588"/>
<feature type="domain" description="Cysteine-rich" evidence="1">
    <location>
        <begin position="3"/>
        <end position="84"/>
    </location>
</feature>
<gene>
    <name evidence="2" type="ORF">Cflav_PD1588</name>
</gene>
<dbReference type="PANTHER" id="PTHR30296:SF0">
    <property type="entry name" value="LACTATE UTILIZATION PROTEIN A"/>
    <property type="match status" value="1"/>
</dbReference>
<evidence type="ECO:0000313" key="2">
    <source>
        <dbReference type="EMBL" id="EEF58687.1"/>
    </source>
</evidence>
<keyword evidence="3" id="KW-1185">Reference proteome</keyword>
<dbReference type="Proteomes" id="UP000003688">
    <property type="component" value="Unassembled WGS sequence"/>
</dbReference>